<keyword evidence="1" id="KW-1133">Transmembrane helix</keyword>
<reference evidence="2" key="1">
    <citation type="submission" date="2020-10" db="EMBL/GenBank/DDBJ databases">
        <authorList>
            <person name="Gilroy R."/>
        </authorList>
    </citation>
    <scope>NUCLEOTIDE SEQUENCE</scope>
    <source>
        <strain evidence="2">CHK197-8231</strain>
    </source>
</reference>
<feature type="transmembrane region" description="Helical" evidence="1">
    <location>
        <begin position="76"/>
        <end position="93"/>
    </location>
</feature>
<organism evidence="2 3">
    <name type="scientific">Candidatus Fimihabitans intestinipullorum</name>
    <dbReference type="NCBI Taxonomy" id="2840820"/>
    <lineage>
        <taxon>Bacteria</taxon>
        <taxon>Bacillati</taxon>
        <taxon>Mycoplasmatota</taxon>
        <taxon>Mycoplasmatota incertae sedis</taxon>
        <taxon>Candidatus Fimihabitans</taxon>
    </lineage>
</organism>
<accession>A0A9D1HV00</accession>
<evidence type="ECO:0000313" key="3">
    <source>
        <dbReference type="Proteomes" id="UP000824087"/>
    </source>
</evidence>
<keyword evidence="1" id="KW-0812">Transmembrane</keyword>
<reference evidence="2" key="2">
    <citation type="journal article" date="2021" name="PeerJ">
        <title>Extensive microbial diversity within the chicken gut microbiome revealed by metagenomics and culture.</title>
        <authorList>
            <person name="Gilroy R."/>
            <person name="Ravi A."/>
            <person name="Getino M."/>
            <person name="Pursley I."/>
            <person name="Horton D.L."/>
            <person name="Alikhan N.F."/>
            <person name="Baker D."/>
            <person name="Gharbi K."/>
            <person name="Hall N."/>
            <person name="Watson M."/>
            <person name="Adriaenssens E.M."/>
            <person name="Foster-Nyarko E."/>
            <person name="Jarju S."/>
            <person name="Secka A."/>
            <person name="Antonio M."/>
            <person name="Oren A."/>
            <person name="Chaudhuri R.R."/>
            <person name="La Ragione R."/>
            <person name="Hildebrand F."/>
            <person name="Pallen M.J."/>
        </authorList>
    </citation>
    <scope>NUCLEOTIDE SEQUENCE</scope>
    <source>
        <strain evidence="2">CHK197-8231</strain>
    </source>
</reference>
<sequence length="100" mass="11868">MDLVIVVILLLLVAFIYKKFSSFIYFFGILDIFFRLTALIKYQLDIPEVTQFFNKYVPESLLGIFQKYSTGVFQDILTWGYIIAMGAFLYYVFRTFLKKK</sequence>
<protein>
    <submittedName>
        <fullName evidence="2">Uncharacterized protein</fullName>
    </submittedName>
</protein>
<dbReference type="Proteomes" id="UP000824087">
    <property type="component" value="Unassembled WGS sequence"/>
</dbReference>
<name>A0A9D1HV00_9BACT</name>
<evidence type="ECO:0000313" key="2">
    <source>
        <dbReference type="EMBL" id="HIU22802.1"/>
    </source>
</evidence>
<gene>
    <name evidence="2" type="ORF">IAD49_04405</name>
</gene>
<keyword evidence="1" id="KW-0472">Membrane</keyword>
<proteinExistence type="predicted"/>
<dbReference type="AlphaFoldDB" id="A0A9D1HV00"/>
<evidence type="ECO:0000256" key="1">
    <source>
        <dbReference type="SAM" id="Phobius"/>
    </source>
</evidence>
<comment type="caution">
    <text evidence="2">The sequence shown here is derived from an EMBL/GenBank/DDBJ whole genome shotgun (WGS) entry which is preliminary data.</text>
</comment>
<dbReference type="EMBL" id="DVML01000025">
    <property type="protein sequence ID" value="HIU22802.1"/>
    <property type="molecule type" value="Genomic_DNA"/>
</dbReference>